<dbReference type="Gene3D" id="3.30.930.10">
    <property type="entry name" value="Bira Bifunctional Protein, Domain 2"/>
    <property type="match status" value="1"/>
</dbReference>
<dbReference type="OrthoDB" id="9807064at2"/>
<proteinExistence type="predicted"/>
<evidence type="ECO:0000313" key="6">
    <source>
        <dbReference type="Proteomes" id="UP000005583"/>
    </source>
</evidence>
<keyword evidence="6" id="KW-1185">Reference proteome</keyword>
<evidence type="ECO:0000256" key="1">
    <source>
        <dbReference type="ARBA" id="ARBA00022598"/>
    </source>
</evidence>
<dbReference type="GO" id="GO:0016740">
    <property type="term" value="F:transferase activity"/>
    <property type="evidence" value="ECO:0007669"/>
    <property type="project" value="UniProtKB-ARBA"/>
</dbReference>
<reference evidence="5 6" key="1">
    <citation type="submission" date="2009-01" db="EMBL/GenBank/DDBJ databases">
        <authorList>
            <person name="Qin X."/>
            <person name="Bachman B."/>
            <person name="Battles P."/>
            <person name="Bell A."/>
            <person name="Bess C."/>
            <person name="Bickham C."/>
            <person name="Chaboub L."/>
            <person name="Chen D."/>
            <person name="Coyle M."/>
            <person name="Deiros D.R."/>
            <person name="Dinh H."/>
            <person name="Forbes L."/>
            <person name="Fowler G."/>
            <person name="Francisco L."/>
            <person name="Fu Q."/>
            <person name="Gubbala S."/>
            <person name="Hale W."/>
            <person name="Han Y."/>
            <person name="Hemphill L."/>
            <person name="Highlander S.K."/>
            <person name="Hirani K."/>
            <person name="Hogues M."/>
            <person name="Jackson L."/>
            <person name="Jakkamsetti A."/>
            <person name="Javaid M."/>
            <person name="Jiang H."/>
            <person name="Korchina V."/>
            <person name="Kovar C."/>
            <person name="Lara F."/>
            <person name="Lee S."/>
            <person name="Mata R."/>
            <person name="Mathew T."/>
            <person name="Moen C."/>
            <person name="Morales K."/>
            <person name="Munidasa M."/>
            <person name="Nazareth L."/>
            <person name="Ngo R."/>
            <person name="Nguyen L."/>
            <person name="Okwuonu G."/>
            <person name="Ongeri F."/>
            <person name="Patil S."/>
            <person name="Petrosino J."/>
            <person name="Pham C."/>
            <person name="Pham P."/>
            <person name="Pu L.-L."/>
            <person name="Puazo M."/>
            <person name="Raj R."/>
            <person name="Reid J."/>
            <person name="Rouhana J."/>
            <person name="Saada N."/>
            <person name="Shang Y."/>
            <person name="Simmons D."/>
            <person name="Thornton R."/>
            <person name="Warren J."/>
            <person name="Weissenberger G."/>
            <person name="Zhang J."/>
            <person name="Zhang L."/>
            <person name="Zhou C."/>
            <person name="Zhu D."/>
            <person name="Muzny D."/>
            <person name="Worley K."/>
            <person name="Gibbs R."/>
        </authorList>
    </citation>
    <scope>NUCLEOTIDE SEQUENCE [LARGE SCALE GENOMIC DNA]</scope>
    <source>
        <strain evidence="5 6">DSM 16047</strain>
    </source>
</reference>
<keyword evidence="1 5" id="KW-0436">Ligase</keyword>
<dbReference type="GO" id="GO:0005737">
    <property type="term" value="C:cytoplasm"/>
    <property type="evidence" value="ECO:0007669"/>
    <property type="project" value="TreeGrafter"/>
</dbReference>
<dbReference type="InterPro" id="IPR004143">
    <property type="entry name" value="BPL_LPL_catalytic"/>
</dbReference>
<dbReference type="PATRIC" id="fig|525365.8.peg.120"/>
<evidence type="ECO:0000256" key="3">
    <source>
        <dbReference type="ARBA" id="ARBA00024227"/>
    </source>
</evidence>
<dbReference type="Gene3D" id="2.30.30.100">
    <property type="match status" value="1"/>
</dbReference>
<dbReference type="InterPro" id="IPR004408">
    <property type="entry name" value="Biotin_CoA_COase_ligase"/>
</dbReference>
<name>C2EKV2_9LACO</name>
<gene>
    <name evidence="5" type="primary">birA1</name>
    <name evidence="5" type="ORF">HMPREF0548_0270</name>
</gene>
<feature type="domain" description="BPL/LPL catalytic" evidence="4">
    <location>
        <begin position="1"/>
        <end position="169"/>
    </location>
</feature>
<dbReference type="GO" id="GO:0009249">
    <property type="term" value="P:protein lipoylation"/>
    <property type="evidence" value="ECO:0007669"/>
    <property type="project" value="UniProtKB-ARBA"/>
</dbReference>
<dbReference type="PANTHER" id="PTHR12835:SF5">
    <property type="entry name" value="BIOTIN--PROTEIN LIGASE"/>
    <property type="match status" value="1"/>
</dbReference>
<dbReference type="eggNOG" id="COG0340">
    <property type="taxonomic scope" value="Bacteria"/>
</dbReference>
<organism evidence="5 6">
    <name type="scientific">Lactobacillus ultunensis DSM 16047</name>
    <dbReference type="NCBI Taxonomy" id="525365"/>
    <lineage>
        <taxon>Bacteria</taxon>
        <taxon>Bacillati</taxon>
        <taxon>Bacillota</taxon>
        <taxon>Bacilli</taxon>
        <taxon>Lactobacillales</taxon>
        <taxon>Lactobacillaceae</taxon>
        <taxon>Lactobacillus</taxon>
    </lineage>
</organism>
<keyword evidence="2" id="KW-0092">Biotin</keyword>
<dbReference type="Pfam" id="PF02237">
    <property type="entry name" value="BPL_C"/>
    <property type="match status" value="1"/>
</dbReference>
<dbReference type="CDD" id="cd16442">
    <property type="entry name" value="BPL"/>
    <property type="match status" value="1"/>
</dbReference>
<comment type="caution">
    <text evidence="5">The sequence shown here is derived from an EMBL/GenBank/DDBJ whole genome shotgun (WGS) entry which is preliminary data.</text>
</comment>
<dbReference type="AlphaFoldDB" id="C2EKV2"/>
<dbReference type="SUPFAM" id="SSF55681">
    <property type="entry name" value="Class II aaRS and biotin synthetases"/>
    <property type="match status" value="1"/>
</dbReference>
<dbReference type="GO" id="GO:0004077">
    <property type="term" value="F:biotin--[biotin carboxyl-carrier protein] ligase activity"/>
    <property type="evidence" value="ECO:0007669"/>
    <property type="project" value="UniProtKB-EC"/>
</dbReference>
<dbReference type="HOGENOM" id="CLU_051096_3_2_9"/>
<dbReference type="EMBL" id="ACGU01000014">
    <property type="protein sequence ID" value="EEJ72809.1"/>
    <property type="molecule type" value="Genomic_DNA"/>
</dbReference>
<evidence type="ECO:0000259" key="4">
    <source>
        <dbReference type="PROSITE" id="PS51733"/>
    </source>
</evidence>
<dbReference type="EC" id="6.3.4.15" evidence="3"/>
<dbReference type="Proteomes" id="UP000005583">
    <property type="component" value="Unassembled WGS sequence"/>
</dbReference>
<dbReference type="STRING" id="525365.HMPREF0548_0270"/>
<dbReference type="NCBIfam" id="TIGR00121">
    <property type="entry name" value="birA_ligase"/>
    <property type="match status" value="1"/>
</dbReference>
<evidence type="ECO:0000313" key="5">
    <source>
        <dbReference type="EMBL" id="EEJ72809.1"/>
    </source>
</evidence>
<dbReference type="PROSITE" id="PS51733">
    <property type="entry name" value="BPL_LPL_CATALYTIC"/>
    <property type="match status" value="1"/>
</dbReference>
<dbReference type="InterPro" id="IPR045864">
    <property type="entry name" value="aa-tRNA-synth_II/BPL/LPL"/>
</dbReference>
<dbReference type="RefSeq" id="WP_007126460.1">
    <property type="nucleotide sequence ID" value="NZ_AZFO01000001.1"/>
</dbReference>
<dbReference type="InterPro" id="IPR003142">
    <property type="entry name" value="BPL_C"/>
</dbReference>
<accession>C2EKV2</accession>
<evidence type="ECO:0000256" key="2">
    <source>
        <dbReference type="ARBA" id="ARBA00023267"/>
    </source>
</evidence>
<dbReference type="Pfam" id="PF03099">
    <property type="entry name" value="BPL_LplA_LipB"/>
    <property type="match status" value="1"/>
</dbReference>
<protein>
    <recommendedName>
        <fullName evidence="3">biotin--[biotin carboxyl-carrier protein] ligase</fullName>
        <ecNumber evidence="3">6.3.4.15</ecNumber>
    </recommendedName>
</protein>
<sequence length="232" mass="26048">MRFFYYQLVKSTQDLAKEYLLNQKDSAAFIARGQSAGYGKSGRNFYSPQNTGLYLSVALPEFTLIPAKQNLLTPAIAVKVVQILKHNFPNRDFRVKWVNDIYLKNRKIAGILTENTINGLVVGIGINISTQNFPVALKQKAGSIQADFDFEKLGKQVIKAIVKATETYQTGDFLPTYRQFSNLIGKKVTLKLGKQDITGKVVDFDDQGRMVLKTHREQTSYGSGEVIKVQMN</sequence>
<dbReference type="PANTHER" id="PTHR12835">
    <property type="entry name" value="BIOTIN PROTEIN LIGASE"/>
    <property type="match status" value="1"/>
</dbReference>